<feature type="non-terminal residue" evidence="2">
    <location>
        <position position="1"/>
    </location>
</feature>
<feature type="transmembrane region" description="Helical" evidence="1">
    <location>
        <begin position="12"/>
        <end position="31"/>
    </location>
</feature>
<evidence type="ECO:0000313" key="2">
    <source>
        <dbReference type="EMBL" id="NOT32576.1"/>
    </source>
</evidence>
<accession>A0A849SDX9</accession>
<keyword evidence="1" id="KW-0472">Membrane</keyword>
<evidence type="ECO:0000256" key="1">
    <source>
        <dbReference type="SAM" id="Phobius"/>
    </source>
</evidence>
<evidence type="ECO:0000313" key="3">
    <source>
        <dbReference type="Proteomes" id="UP000580839"/>
    </source>
</evidence>
<feature type="transmembrane region" description="Helical" evidence="1">
    <location>
        <begin position="51"/>
        <end position="77"/>
    </location>
</feature>
<keyword evidence="1" id="KW-1133">Transmembrane helix</keyword>
<dbReference type="AlphaFoldDB" id="A0A849SDX9"/>
<reference evidence="2 3" key="1">
    <citation type="submission" date="2020-04" db="EMBL/GenBank/DDBJ databases">
        <title>Metagenomic profiling of ammonia- and methane-oxidizing microorganisms in a Dutch drinking water treatment plant.</title>
        <authorList>
            <person name="Poghosyan L."/>
            <person name="Leucker S."/>
        </authorList>
    </citation>
    <scope>NUCLEOTIDE SEQUENCE [LARGE SCALE GENOMIC DNA]</scope>
    <source>
        <strain evidence="2">S-RSF-IL-03</strain>
    </source>
</reference>
<organism evidence="2 3">
    <name type="scientific">Eiseniibacteriota bacterium</name>
    <dbReference type="NCBI Taxonomy" id="2212470"/>
    <lineage>
        <taxon>Bacteria</taxon>
        <taxon>Candidatus Eiseniibacteriota</taxon>
    </lineage>
</organism>
<dbReference type="EMBL" id="JABFRW010000002">
    <property type="protein sequence ID" value="NOT32576.1"/>
    <property type="molecule type" value="Genomic_DNA"/>
</dbReference>
<sequence>FARLGGPARSPAPRAALLVIAALVCTAWFDLVTNLATGMVYGQTLQWLRLGLPFALIHLGTNAVLFGVVGTPLVTLLARHAARLAVVAVLGCACAFAPGVAAAQDAAPAAEPSAVAGDSLVAAGGDLLVATADRDSLRREGAPDAPASWSLAGRPGFGPEIIPGAGYPWALAGHVAGAWSIEDRLEAGGLAPLPGGRGVMPPLTGATSVATRWGGEGAWEGFGATLAKTSVEREGLAPGRGPMVSLFSFGRGSSAEARNDLYAARRDSTRFFAGQVSEWERGGVGPFLVSGAHRYALVADIPTSRVRLSGAFAQHGIASAVTSGEASDLTGAAGWLRLGVPLVNGEATLRVGRSYDHRESFGGILVYGRRDAQRAHVEAGWSRRTAAHEFSAVARFERAEVVRALTGFARTEWEEDELWTAARWRTPIFGGALEAALGAGHSAALSSSEWAPTLAWSGRAASLPLRLVAERIVSPVWSDLAPGGLPFRQSLWSGSAETEFRSDPMRVRLHAGIGRTEARVLTSRLPIEAWWLRVGARSDPEPSTFALVSAELRAARGPFELTADGFVLQRTTESLEARVDPNAGGRARLELRGRLFENDLEVRLRGDVAFVGTRESEAPTPDPLEAYVTFGAGVVATLGDVVMVVDARRLEDQPREEVWIDPLSGFPARGPGREFRFTFTWRFFD</sequence>
<dbReference type="Proteomes" id="UP000580839">
    <property type="component" value="Unassembled WGS sequence"/>
</dbReference>
<gene>
    <name evidence="2" type="ORF">HOP12_00220</name>
</gene>
<feature type="transmembrane region" description="Helical" evidence="1">
    <location>
        <begin position="84"/>
        <end position="103"/>
    </location>
</feature>
<name>A0A849SDX9_UNCEI</name>
<protein>
    <submittedName>
        <fullName evidence="2">Uncharacterized protein</fullName>
    </submittedName>
</protein>
<comment type="caution">
    <text evidence="2">The sequence shown here is derived from an EMBL/GenBank/DDBJ whole genome shotgun (WGS) entry which is preliminary data.</text>
</comment>
<keyword evidence="1" id="KW-0812">Transmembrane</keyword>
<proteinExistence type="predicted"/>